<feature type="transmembrane region" description="Helical" evidence="6">
    <location>
        <begin position="41"/>
        <end position="71"/>
    </location>
</feature>
<evidence type="ECO:0000256" key="2">
    <source>
        <dbReference type="ARBA" id="ARBA00008573"/>
    </source>
</evidence>
<accession>A0A0U2TKN0</accession>
<dbReference type="Pfam" id="PF03134">
    <property type="entry name" value="TB2_DP1_HVA22"/>
    <property type="match status" value="1"/>
</dbReference>
<proteinExistence type="evidence at transcript level"/>
<reference evidence="7" key="1">
    <citation type="journal article" date="2015" name="Sci. Rep.">
        <title>Spliced leader RNA trans-splicing discovered in copepods.</title>
        <authorList>
            <person name="Yang F."/>
            <person name="Xu D."/>
            <person name="Zhuang Y."/>
            <person name="Yi X."/>
            <person name="Huang Y."/>
            <person name="Chen H."/>
            <person name="Lin S."/>
            <person name="Campbell D.A."/>
            <person name="Sturm N.R."/>
            <person name="Liu G."/>
            <person name="Zhang H."/>
        </authorList>
    </citation>
    <scope>NUCLEOTIDE SEQUENCE</scope>
</reference>
<comment type="subcellular location">
    <subcellularLocation>
        <location evidence="1 6">Membrane</location>
        <topology evidence="1 6">Multi-pass membrane protein</topology>
    </subcellularLocation>
</comment>
<organism evidence="7">
    <name type="scientific">Pseudodiaptomus poplesia</name>
    <dbReference type="NCBI Taxonomy" id="213370"/>
    <lineage>
        <taxon>Eukaryota</taxon>
        <taxon>Metazoa</taxon>
        <taxon>Ecdysozoa</taxon>
        <taxon>Arthropoda</taxon>
        <taxon>Crustacea</taxon>
        <taxon>Multicrustacea</taxon>
        <taxon>Hexanauplia</taxon>
        <taxon>Copepoda</taxon>
        <taxon>Calanoida</taxon>
        <taxon>Pseudodiaptomidae</taxon>
        <taxon>Pseudodiaptomus</taxon>
    </lineage>
</organism>
<sequence length="183" mass="20172">MAGGLSIGAMQDKLIKILNQPGPVGDAFTVAEKKTGVQKVYIAYGALVVIALWLAFGYGAQLLANLIGFAYPAYCSMKALETKTTVADDRKWLTYWVVFAVFSIAEFFADILVGWVPFYWLSKCVFLMWCMAPISANGSEIIYTRIIRPYFLKNQTAIDKLVDKTASKASDLLGSVTDQLKAD</sequence>
<dbReference type="InterPro" id="IPR004345">
    <property type="entry name" value="TB2_DP1_HVA22"/>
</dbReference>
<evidence type="ECO:0000256" key="1">
    <source>
        <dbReference type="ARBA" id="ARBA00004141"/>
    </source>
</evidence>
<evidence type="ECO:0000256" key="4">
    <source>
        <dbReference type="ARBA" id="ARBA00022989"/>
    </source>
</evidence>
<keyword evidence="7" id="KW-0675">Receptor</keyword>
<keyword evidence="5 6" id="KW-0472">Membrane</keyword>
<evidence type="ECO:0000256" key="6">
    <source>
        <dbReference type="RuleBase" id="RU362006"/>
    </source>
</evidence>
<name>A0A0U2TKN0_9MAXI</name>
<protein>
    <recommendedName>
        <fullName evidence="6">Receptor expression-enhancing protein</fullName>
    </recommendedName>
</protein>
<dbReference type="EMBL" id="KT754863">
    <property type="protein sequence ID" value="ALS04697.1"/>
    <property type="molecule type" value="mRNA"/>
</dbReference>
<keyword evidence="3 6" id="KW-0812">Transmembrane</keyword>
<feature type="transmembrane region" description="Helical" evidence="6">
    <location>
        <begin position="126"/>
        <end position="143"/>
    </location>
</feature>
<evidence type="ECO:0000313" key="7">
    <source>
        <dbReference type="EMBL" id="ALS04697.1"/>
    </source>
</evidence>
<dbReference type="PANTHER" id="PTHR12300">
    <property type="entry name" value="HVA22-LIKE PROTEINS"/>
    <property type="match status" value="1"/>
</dbReference>
<evidence type="ECO:0000256" key="3">
    <source>
        <dbReference type="ARBA" id="ARBA00022692"/>
    </source>
</evidence>
<feature type="transmembrane region" description="Helical" evidence="6">
    <location>
        <begin position="92"/>
        <end position="120"/>
    </location>
</feature>
<evidence type="ECO:0000256" key="5">
    <source>
        <dbReference type="ARBA" id="ARBA00023136"/>
    </source>
</evidence>
<dbReference type="PANTHER" id="PTHR12300:SF161">
    <property type="entry name" value="RECEPTOR EXPRESSION-ENHANCING PROTEIN"/>
    <property type="match status" value="1"/>
</dbReference>
<dbReference type="AlphaFoldDB" id="A0A0U2TKN0"/>
<comment type="similarity">
    <text evidence="2 6">Belongs to the DP1 family.</text>
</comment>
<dbReference type="GO" id="GO:0016020">
    <property type="term" value="C:membrane"/>
    <property type="evidence" value="ECO:0007669"/>
    <property type="project" value="UniProtKB-SubCell"/>
</dbReference>
<keyword evidence="4 6" id="KW-1133">Transmembrane helix</keyword>